<feature type="compositionally biased region" description="Acidic residues" evidence="1">
    <location>
        <begin position="69"/>
        <end position="80"/>
    </location>
</feature>
<dbReference type="Proteomes" id="UP000193560">
    <property type="component" value="Unassembled WGS sequence"/>
</dbReference>
<name>A0A1X2ISU6_9FUNG</name>
<feature type="region of interest" description="Disordered" evidence="1">
    <location>
        <begin position="146"/>
        <end position="181"/>
    </location>
</feature>
<evidence type="ECO:0000313" key="2">
    <source>
        <dbReference type="EMBL" id="ORZ21564.1"/>
    </source>
</evidence>
<feature type="compositionally biased region" description="Basic and acidic residues" evidence="1">
    <location>
        <begin position="14"/>
        <end position="32"/>
    </location>
</feature>
<accession>A0A1X2ISU6</accession>
<dbReference type="EMBL" id="MCGE01000005">
    <property type="protein sequence ID" value="ORZ21564.1"/>
    <property type="molecule type" value="Genomic_DNA"/>
</dbReference>
<protein>
    <submittedName>
        <fullName evidence="2">Uncharacterized protein</fullName>
    </submittedName>
</protein>
<proteinExistence type="predicted"/>
<feature type="compositionally biased region" description="Pro residues" evidence="1">
    <location>
        <begin position="146"/>
        <end position="157"/>
    </location>
</feature>
<evidence type="ECO:0000256" key="1">
    <source>
        <dbReference type="SAM" id="MobiDB-lite"/>
    </source>
</evidence>
<dbReference type="AlphaFoldDB" id="A0A1X2ISU6"/>
<keyword evidence="3" id="KW-1185">Reference proteome</keyword>
<gene>
    <name evidence="2" type="ORF">BCR42DRAFT_407844</name>
</gene>
<evidence type="ECO:0000313" key="3">
    <source>
        <dbReference type="Proteomes" id="UP000193560"/>
    </source>
</evidence>
<sequence>MKNAEKTAYANHAQLEKSGVHRDDDIDQDKENGANALGINNSDSEVPCYENSSDSDLSCYEDATSSFEPETELEDGEIDNNEQPQQSRKAIDGNSSNNNNDAMTGKQLLSPISTKRVINGSSSGGDISLSMQLRPPISDDTYTVPAPLPPPPSPPNPITTTTPLRYATMEPPKPPSSLRHANVHSFHPNIQLRPPRLTDMRPLPPAFLRYTSMRPPTIPSSFRQHASQGYVHQTTPRRHQYQRGSRLPSLYQQDYYQWFSGISQRTHHQRQPMNSISTTRSQHYFPRRNQMNRRRNQ</sequence>
<feature type="compositionally biased region" description="Polar residues" evidence="1">
    <location>
        <begin position="38"/>
        <end position="56"/>
    </location>
</feature>
<feature type="region of interest" description="Disordered" evidence="1">
    <location>
        <begin position="266"/>
        <end position="297"/>
    </location>
</feature>
<reference evidence="2 3" key="1">
    <citation type="submission" date="2016-07" db="EMBL/GenBank/DDBJ databases">
        <title>Pervasive Adenine N6-methylation of Active Genes in Fungi.</title>
        <authorList>
            <consortium name="DOE Joint Genome Institute"/>
            <person name="Mondo S.J."/>
            <person name="Dannebaum R.O."/>
            <person name="Kuo R.C."/>
            <person name="Labutti K."/>
            <person name="Haridas S."/>
            <person name="Kuo A."/>
            <person name="Salamov A."/>
            <person name="Ahrendt S.R."/>
            <person name="Lipzen A."/>
            <person name="Sullivan W."/>
            <person name="Andreopoulos W.B."/>
            <person name="Clum A."/>
            <person name="Lindquist E."/>
            <person name="Daum C."/>
            <person name="Ramamoorthy G.K."/>
            <person name="Gryganskyi A."/>
            <person name="Culley D."/>
            <person name="Magnuson J.K."/>
            <person name="James T.Y."/>
            <person name="O'Malley M.A."/>
            <person name="Stajich J.E."/>
            <person name="Spatafora J.W."/>
            <person name="Visel A."/>
            <person name="Grigoriev I.V."/>
        </authorList>
    </citation>
    <scope>NUCLEOTIDE SEQUENCE [LARGE SCALE GENOMIC DNA]</scope>
    <source>
        <strain evidence="2 3">NRRL 1336</strain>
    </source>
</reference>
<comment type="caution">
    <text evidence="2">The sequence shown here is derived from an EMBL/GenBank/DDBJ whole genome shotgun (WGS) entry which is preliminary data.</text>
</comment>
<feature type="compositionally biased region" description="Polar residues" evidence="1">
    <location>
        <begin position="271"/>
        <end position="282"/>
    </location>
</feature>
<organism evidence="2 3">
    <name type="scientific">Absidia repens</name>
    <dbReference type="NCBI Taxonomy" id="90262"/>
    <lineage>
        <taxon>Eukaryota</taxon>
        <taxon>Fungi</taxon>
        <taxon>Fungi incertae sedis</taxon>
        <taxon>Mucoromycota</taxon>
        <taxon>Mucoromycotina</taxon>
        <taxon>Mucoromycetes</taxon>
        <taxon>Mucorales</taxon>
        <taxon>Cunninghamellaceae</taxon>
        <taxon>Absidia</taxon>
    </lineage>
</organism>
<feature type="region of interest" description="Disordered" evidence="1">
    <location>
        <begin position="1"/>
        <end position="110"/>
    </location>
</feature>
<feature type="compositionally biased region" description="Polar residues" evidence="1">
    <location>
        <begin position="81"/>
        <end position="102"/>
    </location>
</feature>